<evidence type="ECO:0000313" key="10">
    <source>
        <dbReference type="Proteomes" id="UP000269544"/>
    </source>
</evidence>
<keyword evidence="3 7" id="KW-0812">Transmembrane</keyword>
<evidence type="ECO:0000256" key="4">
    <source>
        <dbReference type="ARBA" id="ARBA00022989"/>
    </source>
</evidence>
<dbReference type="PANTHER" id="PTHR34390">
    <property type="entry name" value="UPF0442 PROTEIN YJJB-RELATED"/>
    <property type="match status" value="1"/>
</dbReference>
<dbReference type="EMBL" id="LR134523">
    <property type="protein sequence ID" value="VEJ35681.1"/>
    <property type="molecule type" value="Genomic_DNA"/>
</dbReference>
<evidence type="ECO:0000256" key="2">
    <source>
        <dbReference type="ARBA" id="ARBA00022475"/>
    </source>
</evidence>
<evidence type="ECO:0000313" key="9">
    <source>
        <dbReference type="EMBL" id="VEJ35681.1"/>
    </source>
</evidence>
<comment type="similarity">
    <text evidence="6">Belongs to the ThrE exporter (TC 2.A.79) family.</text>
</comment>
<evidence type="ECO:0000256" key="7">
    <source>
        <dbReference type="SAM" id="Phobius"/>
    </source>
</evidence>
<name>A0A448V1J5_9FIRM</name>
<dbReference type="AlphaFoldDB" id="A0A448V1J5"/>
<feature type="domain" description="Threonine/serine exporter-like N-terminal" evidence="8">
    <location>
        <begin position="20"/>
        <end position="258"/>
    </location>
</feature>
<keyword evidence="5 7" id="KW-0472">Membrane</keyword>
<comment type="subcellular location">
    <subcellularLocation>
        <location evidence="1">Cell membrane</location>
        <topology evidence="1">Multi-pass membrane protein</topology>
    </subcellularLocation>
</comment>
<evidence type="ECO:0000259" key="8">
    <source>
        <dbReference type="Pfam" id="PF06738"/>
    </source>
</evidence>
<dbReference type="OrthoDB" id="9813917at2"/>
<dbReference type="GO" id="GO:0015744">
    <property type="term" value="P:succinate transport"/>
    <property type="evidence" value="ECO:0007669"/>
    <property type="project" value="TreeGrafter"/>
</dbReference>
<protein>
    <submittedName>
        <fullName evidence="9">Uncharacterized conserved protein</fullName>
    </submittedName>
</protein>
<dbReference type="GO" id="GO:0005886">
    <property type="term" value="C:plasma membrane"/>
    <property type="evidence" value="ECO:0007669"/>
    <property type="project" value="UniProtKB-SubCell"/>
</dbReference>
<sequence length="264" mass="28934">MKNNRPSIQSAAEAKELMNLALTTGQMLIGNGAEIYRAEDTIMRMCESRANIRDVDVFALSSAIFLSLDYDNETITIFKDIDSYGTHLGRIQALNAFSREFVESDISLREAREQLLSIWSIPVAPPLTKMFFTGMCSGSFAMLFGGNWADLVYTFLVGAILSFCLYLMSKRNLTFFPEAFFGTLIISLLALVGSFCFAELHMDMIIIGSIMPLVPGMTITNSFRDIISGDYLSGVIGITKGIFVALAIALGVGFVLSFLKVLGG</sequence>
<dbReference type="Pfam" id="PF06738">
    <property type="entry name" value="ThrE"/>
    <property type="match status" value="1"/>
</dbReference>
<keyword evidence="2" id="KW-1003">Cell membrane</keyword>
<gene>
    <name evidence="9" type="ORF">NCTC13079_00843</name>
</gene>
<evidence type="ECO:0000256" key="1">
    <source>
        <dbReference type="ARBA" id="ARBA00004651"/>
    </source>
</evidence>
<dbReference type="GO" id="GO:0022857">
    <property type="term" value="F:transmembrane transporter activity"/>
    <property type="evidence" value="ECO:0007669"/>
    <property type="project" value="InterPro"/>
</dbReference>
<feature type="transmembrane region" description="Helical" evidence="7">
    <location>
        <begin position="180"/>
        <end position="198"/>
    </location>
</feature>
<reference evidence="9 10" key="1">
    <citation type="submission" date="2018-12" db="EMBL/GenBank/DDBJ databases">
        <authorList>
            <consortium name="Pathogen Informatics"/>
        </authorList>
    </citation>
    <scope>NUCLEOTIDE SEQUENCE [LARGE SCALE GENOMIC DNA]</scope>
    <source>
        <strain evidence="9 10">NCTC13079</strain>
    </source>
</reference>
<dbReference type="PANTHER" id="PTHR34390:SF2">
    <property type="entry name" value="SUCCINATE TRANSPORTER SUBUNIT YJJP-RELATED"/>
    <property type="match status" value="1"/>
</dbReference>
<dbReference type="KEGG" id="piv:NCTC13079_00843"/>
<evidence type="ECO:0000256" key="5">
    <source>
        <dbReference type="ARBA" id="ARBA00023136"/>
    </source>
</evidence>
<evidence type="ECO:0000256" key="6">
    <source>
        <dbReference type="ARBA" id="ARBA00034125"/>
    </source>
</evidence>
<proteinExistence type="inferred from homology"/>
<organism evidence="9 10">
    <name type="scientific">Aedoeadaptatus ivorii</name>
    <dbReference type="NCBI Taxonomy" id="54006"/>
    <lineage>
        <taxon>Bacteria</taxon>
        <taxon>Bacillati</taxon>
        <taxon>Bacillota</taxon>
        <taxon>Tissierellia</taxon>
        <taxon>Tissierellales</taxon>
        <taxon>Peptoniphilaceae</taxon>
        <taxon>Aedoeadaptatus</taxon>
    </lineage>
</organism>
<dbReference type="RefSeq" id="WP_126465443.1">
    <property type="nucleotide sequence ID" value="NZ_LR134523.1"/>
</dbReference>
<evidence type="ECO:0000256" key="3">
    <source>
        <dbReference type="ARBA" id="ARBA00022692"/>
    </source>
</evidence>
<feature type="transmembrane region" description="Helical" evidence="7">
    <location>
        <begin position="204"/>
        <end position="223"/>
    </location>
</feature>
<keyword evidence="4 7" id="KW-1133">Transmembrane helix</keyword>
<feature type="transmembrane region" description="Helical" evidence="7">
    <location>
        <begin position="235"/>
        <end position="259"/>
    </location>
</feature>
<dbReference type="InterPro" id="IPR010619">
    <property type="entry name" value="ThrE-like_N"/>
</dbReference>
<dbReference type="InterPro" id="IPR050539">
    <property type="entry name" value="ThrE_Dicarb/AminoAcid_Exp"/>
</dbReference>
<dbReference type="Proteomes" id="UP000269544">
    <property type="component" value="Chromosome"/>
</dbReference>
<accession>A0A448V1J5</accession>
<keyword evidence="10" id="KW-1185">Reference proteome</keyword>